<keyword evidence="2" id="KW-0347">Helicase</keyword>
<keyword evidence="6" id="KW-1185">Reference proteome</keyword>
<dbReference type="InterPro" id="IPR011604">
    <property type="entry name" value="PDDEXK-like_dom_sf"/>
</dbReference>
<reference evidence="5 6" key="2">
    <citation type="submission" date="2020-06" db="EMBL/GenBank/DDBJ databases">
        <title>Antribacter stalactiti gen. nov., sp. nov., a new member of the family Nacardiaceae isolated from a cave.</title>
        <authorList>
            <person name="Kim I.S."/>
        </authorList>
    </citation>
    <scope>NUCLEOTIDE SEQUENCE [LARGE SCALE GENOMIC DNA]</scope>
    <source>
        <strain evidence="5 6">YC2-7</strain>
    </source>
</reference>
<comment type="caution">
    <text evidence="5">The sequence shown here is derived from an EMBL/GenBank/DDBJ whole genome shotgun (WGS) entry which is preliminary data.</text>
</comment>
<reference evidence="5 6" key="1">
    <citation type="submission" date="2019-05" db="EMBL/GenBank/DDBJ databases">
        <authorList>
            <person name="Lee S.D."/>
        </authorList>
    </citation>
    <scope>NUCLEOTIDE SEQUENCE [LARGE SCALE GENOMIC DNA]</scope>
    <source>
        <strain evidence="5 6">YC2-7</strain>
    </source>
</reference>
<evidence type="ECO:0000259" key="4">
    <source>
        <dbReference type="Pfam" id="PF12705"/>
    </source>
</evidence>
<sequence>MVDTRPGWLTPTSAVALLECQARAPTWGPPSLPPASMSADSGSIAHAALKLWIESGEWRNDVSGDGLVDRFLVNVAQAGADVARLRAGRLTQMRLQRRARGLATLFASASGTAIFRCESILQDSKLFVWGRPDVVVIDRHRTQLVDLKTGEHVRNDLQADLGIRFRMLLYAHLVRITYGVLPAVADVFSLKDGLSTFRVDSNEVDEAVQRVVRVRSAWMAGARPATPSPRTCSGCRIRPICDPSWQALRLWKRRDAVEGTVERMVKAENESSAVLLNTWEGTSWVTRLPPHVQSEVGDYVRVVGLRPVETRQSEARTPTNYIATDYAVVHSVGRFDHF</sequence>
<dbReference type="Gene3D" id="3.90.320.10">
    <property type="match status" value="1"/>
</dbReference>
<dbReference type="EMBL" id="VCQU01000008">
    <property type="protein sequence ID" value="NMN97824.1"/>
    <property type="molecule type" value="Genomic_DNA"/>
</dbReference>
<keyword evidence="2" id="KW-0378">Hydrolase</keyword>
<evidence type="ECO:0000256" key="2">
    <source>
        <dbReference type="ARBA" id="ARBA00022806"/>
    </source>
</evidence>
<organism evidence="5 6">
    <name type="scientific">Antrihabitans stalactiti</name>
    <dbReference type="NCBI Taxonomy" id="2584121"/>
    <lineage>
        <taxon>Bacteria</taxon>
        <taxon>Bacillati</taxon>
        <taxon>Actinomycetota</taxon>
        <taxon>Actinomycetes</taxon>
        <taxon>Mycobacteriales</taxon>
        <taxon>Nocardiaceae</taxon>
        <taxon>Antrihabitans</taxon>
    </lineage>
</organism>
<dbReference type="RefSeq" id="WP_420838075.1">
    <property type="nucleotide sequence ID" value="NZ_VCQU01000008.1"/>
</dbReference>
<protein>
    <submittedName>
        <fullName evidence="5">PD-(D/E)XK nuclease family protein</fullName>
    </submittedName>
</protein>
<name>A0A848KLF7_9NOCA</name>
<keyword evidence="2" id="KW-0547">Nucleotide-binding</keyword>
<dbReference type="InterPro" id="IPR038726">
    <property type="entry name" value="PDDEXK_AddAB-type"/>
</dbReference>
<feature type="domain" description="PD-(D/E)XK endonuclease-like" evidence="4">
    <location>
        <begin position="31"/>
        <end position="242"/>
    </location>
</feature>
<dbReference type="GO" id="GO:0004386">
    <property type="term" value="F:helicase activity"/>
    <property type="evidence" value="ECO:0007669"/>
    <property type="project" value="UniProtKB-KW"/>
</dbReference>
<evidence type="ECO:0000256" key="1">
    <source>
        <dbReference type="ARBA" id="ARBA00022763"/>
    </source>
</evidence>
<keyword evidence="1" id="KW-0227">DNA damage</keyword>
<proteinExistence type="predicted"/>
<dbReference type="Proteomes" id="UP000535543">
    <property type="component" value="Unassembled WGS sequence"/>
</dbReference>
<evidence type="ECO:0000313" key="5">
    <source>
        <dbReference type="EMBL" id="NMN97824.1"/>
    </source>
</evidence>
<gene>
    <name evidence="5" type="ORF">FGL95_22555</name>
</gene>
<dbReference type="Pfam" id="PF12705">
    <property type="entry name" value="PDDEXK_1"/>
    <property type="match status" value="1"/>
</dbReference>
<dbReference type="GO" id="GO:0006281">
    <property type="term" value="P:DNA repair"/>
    <property type="evidence" value="ECO:0007669"/>
    <property type="project" value="UniProtKB-KW"/>
</dbReference>
<accession>A0A848KLF7</accession>
<dbReference type="AlphaFoldDB" id="A0A848KLF7"/>
<keyword evidence="2" id="KW-0067">ATP-binding</keyword>
<evidence type="ECO:0000256" key="3">
    <source>
        <dbReference type="ARBA" id="ARBA00023204"/>
    </source>
</evidence>
<evidence type="ECO:0000313" key="6">
    <source>
        <dbReference type="Proteomes" id="UP000535543"/>
    </source>
</evidence>
<keyword evidence="3" id="KW-0234">DNA repair</keyword>